<proteinExistence type="predicted"/>
<keyword evidence="1" id="KW-0472">Membrane</keyword>
<evidence type="ECO:0000313" key="3">
    <source>
        <dbReference type="Proteomes" id="UP001151760"/>
    </source>
</evidence>
<dbReference type="Proteomes" id="UP001151760">
    <property type="component" value="Unassembled WGS sequence"/>
</dbReference>
<sequence>MAADFKLLQKSQASARETPLFKTHPVKRRFKETECELIFCLLEAYTEMLVVLWCWRVGMMHSAVTSSCSDAWCSHTLGVTLVSQGVSGAVIGVYHLVVVSLGLWGYYEICVMDSVIGRFLHDFVLFGWEVDDSPLDKVDKLVSTLWKIVRRYDRHRMELSYLDSRY</sequence>
<keyword evidence="1" id="KW-1133">Transmembrane helix</keyword>
<evidence type="ECO:0000256" key="1">
    <source>
        <dbReference type="SAM" id="Phobius"/>
    </source>
</evidence>
<dbReference type="EMBL" id="BQNB010021106">
    <property type="protein sequence ID" value="GJU02944.1"/>
    <property type="molecule type" value="Genomic_DNA"/>
</dbReference>
<organism evidence="2 3">
    <name type="scientific">Tanacetum coccineum</name>
    <dbReference type="NCBI Taxonomy" id="301880"/>
    <lineage>
        <taxon>Eukaryota</taxon>
        <taxon>Viridiplantae</taxon>
        <taxon>Streptophyta</taxon>
        <taxon>Embryophyta</taxon>
        <taxon>Tracheophyta</taxon>
        <taxon>Spermatophyta</taxon>
        <taxon>Magnoliopsida</taxon>
        <taxon>eudicotyledons</taxon>
        <taxon>Gunneridae</taxon>
        <taxon>Pentapetalae</taxon>
        <taxon>asterids</taxon>
        <taxon>campanulids</taxon>
        <taxon>Asterales</taxon>
        <taxon>Asteraceae</taxon>
        <taxon>Asteroideae</taxon>
        <taxon>Anthemideae</taxon>
        <taxon>Anthemidinae</taxon>
        <taxon>Tanacetum</taxon>
    </lineage>
</organism>
<keyword evidence="3" id="KW-1185">Reference proteome</keyword>
<reference evidence="2" key="2">
    <citation type="submission" date="2022-01" db="EMBL/GenBank/DDBJ databases">
        <authorList>
            <person name="Yamashiro T."/>
            <person name="Shiraishi A."/>
            <person name="Satake H."/>
            <person name="Nakayama K."/>
        </authorList>
    </citation>
    <scope>NUCLEOTIDE SEQUENCE</scope>
</reference>
<feature type="transmembrane region" description="Helical" evidence="1">
    <location>
        <begin position="37"/>
        <end position="58"/>
    </location>
</feature>
<protein>
    <submittedName>
        <fullName evidence="2">Uncharacterized protein</fullName>
    </submittedName>
</protein>
<accession>A0ABQ5IS08</accession>
<reference evidence="2" key="1">
    <citation type="journal article" date="2022" name="Int. J. Mol. Sci.">
        <title>Draft Genome of Tanacetum Coccineum: Genomic Comparison of Closely Related Tanacetum-Family Plants.</title>
        <authorList>
            <person name="Yamashiro T."/>
            <person name="Shiraishi A."/>
            <person name="Nakayama K."/>
            <person name="Satake H."/>
        </authorList>
    </citation>
    <scope>NUCLEOTIDE SEQUENCE</scope>
</reference>
<evidence type="ECO:0000313" key="2">
    <source>
        <dbReference type="EMBL" id="GJU02944.1"/>
    </source>
</evidence>
<name>A0ABQ5IS08_9ASTR</name>
<feature type="transmembrane region" description="Helical" evidence="1">
    <location>
        <begin position="86"/>
        <end position="107"/>
    </location>
</feature>
<comment type="caution">
    <text evidence="2">The sequence shown here is derived from an EMBL/GenBank/DDBJ whole genome shotgun (WGS) entry which is preliminary data.</text>
</comment>
<gene>
    <name evidence="2" type="ORF">Tco_1113282</name>
</gene>
<keyword evidence="1" id="KW-0812">Transmembrane</keyword>